<dbReference type="Proteomes" id="UP000800040">
    <property type="component" value="Unassembled WGS sequence"/>
</dbReference>
<evidence type="ECO:0000313" key="2">
    <source>
        <dbReference type="EMBL" id="KAF1834872.1"/>
    </source>
</evidence>
<feature type="compositionally biased region" description="Basic and acidic residues" evidence="1">
    <location>
        <begin position="371"/>
        <end position="394"/>
    </location>
</feature>
<dbReference type="OrthoDB" id="3691966at2759"/>
<feature type="compositionally biased region" description="Basic and acidic residues" evidence="1">
    <location>
        <begin position="120"/>
        <end position="140"/>
    </location>
</feature>
<feature type="compositionally biased region" description="Low complexity" evidence="1">
    <location>
        <begin position="8"/>
        <end position="19"/>
    </location>
</feature>
<name>A0A6A5KHC4_9PLEO</name>
<feature type="non-terminal residue" evidence="2">
    <location>
        <position position="555"/>
    </location>
</feature>
<feature type="compositionally biased region" description="Polar residues" evidence="1">
    <location>
        <begin position="190"/>
        <end position="213"/>
    </location>
</feature>
<feature type="compositionally biased region" description="Acidic residues" evidence="1">
    <location>
        <begin position="88"/>
        <end position="103"/>
    </location>
</feature>
<proteinExistence type="predicted"/>
<feature type="region of interest" description="Disordered" evidence="1">
    <location>
        <begin position="1"/>
        <end position="140"/>
    </location>
</feature>
<protein>
    <submittedName>
        <fullName evidence="2">Uncharacterized protein</fullName>
    </submittedName>
</protein>
<dbReference type="EMBL" id="ML975296">
    <property type="protein sequence ID" value="KAF1834872.1"/>
    <property type="molecule type" value="Genomic_DNA"/>
</dbReference>
<organism evidence="2 3">
    <name type="scientific">Decorospora gaudefroyi</name>
    <dbReference type="NCBI Taxonomy" id="184978"/>
    <lineage>
        <taxon>Eukaryota</taxon>
        <taxon>Fungi</taxon>
        <taxon>Dikarya</taxon>
        <taxon>Ascomycota</taxon>
        <taxon>Pezizomycotina</taxon>
        <taxon>Dothideomycetes</taxon>
        <taxon>Pleosporomycetidae</taxon>
        <taxon>Pleosporales</taxon>
        <taxon>Pleosporineae</taxon>
        <taxon>Pleosporaceae</taxon>
        <taxon>Decorospora</taxon>
    </lineage>
</organism>
<feature type="compositionally biased region" description="Low complexity" evidence="1">
    <location>
        <begin position="47"/>
        <end position="58"/>
    </location>
</feature>
<evidence type="ECO:0000313" key="3">
    <source>
        <dbReference type="Proteomes" id="UP000800040"/>
    </source>
</evidence>
<dbReference type="AlphaFoldDB" id="A0A6A5KHC4"/>
<reference evidence="2" key="1">
    <citation type="submission" date="2020-01" db="EMBL/GenBank/DDBJ databases">
        <authorList>
            <consortium name="DOE Joint Genome Institute"/>
            <person name="Haridas S."/>
            <person name="Albert R."/>
            <person name="Binder M."/>
            <person name="Bloem J."/>
            <person name="Labutti K."/>
            <person name="Salamov A."/>
            <person name="Andreopoulos B."/>
            <person name="Baker S.E."/>
            <person name="Barry K."/>
            <person name="Bills G."/>
            <person name="Bluhm B.H."/>
            <person name="Cannon C."/>
            <person name="Castanera R."/>
            <person name="Culley D.E."/>
            <person name="Daum C."/>
            <person name="Ezra D."/>
            <person name="Gonzalez J.B."/>
            <person name="Henrissat B."/>
            <person name="Kuo A."/>
            <person name="Liang C."/>
            <person name="Lipzen A."/>
            <person name="Lutzoni F."/>
            <person name="Magnuson J."/>
            <person name="Mondo S."/>
            <person name="Nolan M."/>
            <person name="Ohm R."/>
            <person name="Pangilinan J."/>
            <person name="Park H.-J."/>
            <person name="Ramirez L."/>
            <person name="Alfaro M."/>
            <person name="Sun H."/>
            <person name="Tritt A."/>
            <person name="Yoshinaga Y."/>
            <person name="Zwiers L.-H."/>
            <person name="Turgeon B.G."/>
            <person name="Goodwin S.B."/>
            <person name="Spatafora J.W."/>
            <person name="Crous P.W."/>
            <person name="Grigoriev I.V."/>
        </authorList>
    </citation>
    <scope>NUCLEOTIDE SEQUENCE</scope>
    <source>
        <strain evidence="2">P77</strain>
    </source>
</reference>
<gene>
    <name evidence="2" type="ORF">BDW02DRAFT_468660</name>
</gene>
<feature type="region of interest" description="Disordered" evidence="1">
    <location>
        <begin position="353"/>
        <end position="394"/>
    </location>
</feature>
<feature type="region of interest" description="Disordered" evidence="1">
    <location>
        <begin position="165"/>
        <end position="215"/>
    </location>
</feature>
<keyword evidence="3" id="KW-1185">Reference proteome</keyword>
<feature type="region of interest" description="Disordered" evidence="1">
    <location>
        <begin position="227"/>
        <end position="261"/>
    </location>
</feature>
<accession>A0A6A5KHC4</accession>
<sequence length="555" mass="60235">METSQLQSAPRPASSKASPLKQHPVLPALPPNPVDATQTIFLKHPSARLSSSPASSPRIVDPSPKRRGSVHPAMSETMERGLVPGADFFDDGSSDSEWEDSEGDVTQMSPTSEGPGLRSLVHDANEKDASVGRGRSRERSTITALPSFPLPVHDSGLGIEYDEADGEQASSPLDSKGPKRARQMSLRRLNMNNVRLVQTRSSAGTPRDSLQSYDSDSASAIADLAKPFTFPDPRHSKDSPTALPQSSSLHKHHRRNTSDSMIADSIINAHVTTMRALESLNLSPTSSVSAPHGHTYLHSATTTTDVPKAASSLSTSRHVTLSPLSTAGSNRPAHLPGHYIKNSYLFTAKKEFPKPKSRPRQRGMHPGVHARQTEEYARLDSSRGDGEVQTPYDDRKGKHVLGLVTSAGDIDLRSRLERNQSAQGLARSRTDSGTESSESVVWVSVRKRTWGKSKAVDFDDKFFAERLRAAQRELAGSWARRMFSARKLDCIQLCQTNVWSGTTPPTTQSVNGCRSAASGLLAVGAGTDESRALFSESSLMGLYKRPATGKARYTW</sequence>
<evidence type="ECO:0000256" key="1">
    <source>
        <dbReference type="SAM" id="MobiDB-lite"/>
    </source>
</evidence>